<evidence type="ECO:0000256" key="6">
    <source>
        <dbReference type="RuleBase" id="RU368066"/>
    </source>
</evidence>
<dbReference type="Pfam" id="PF04515">
    <property type="entry name" value="Choline_transpo"/>
    <property type="match status" value="1"/>
</dbReference>
<comment type="similarity">
    <text evidence="2 6">Belongs to the CTL (choline transporter-like) family.</text>
</comment>
<feature type="compositionally biased region" description="Acidic residues" evidence="7">
    <location>
        <begin position="1"/>
        <end position="16"/>
    </location>
</feature>
<sequence length="552" mass="61368">MRQSEFEDDEPPDDLLENPPSIQVPRKKRTTHNYASDEEDDGRDSQQLLQGLPEEQPHDSIPEIVPPHQGRPPQHDAFWGHLYLLALAGMFATWFLFWLQTAPRDAKGDTVYNTLHGSFGLLSAYTIVSIFVALLWLAALRDYARYLVFTIIVVVPVILYSFSLYPFITSFKSYPEGGRTQNWLMRWGSLVPFVMATLWIIAVIRSRLIMQKAIAILEFSTRILAANPALIMVGFATLGSIVGFTWLWLSMFSRVFLRGHPADRNAVVRFVVDTSTWWVGIYFILVYLWTISVIFGLQRTITSATVSQWYFHRLALPTPTSQTIVQAALQHSVTTLFGTISLYTGLSLIVRLPLLVLPRRLTMLLSLAMYSFIPSPVAVLINPLTLTYAAIHSQPLRVSARGLSQMHFLVPNDATTSLHPNTFNQRRRDGWASDTAPLQPYRLAKLILHSTRFMMSMALGYGGWTATSRDVPGQGFGGSLYSWIVGLCAGAIGWSILGAMEGVLATIVDAVAVAWGSETSGGKNGARYCREAGMLFGDDEDGAGARGRVSLA</sequence>
<dbReference type="InterPro" id="IPR007603">
    <property type="entry name" value="Choline_transptr-like"/>
</dbReference>
<keyword evidence="5 6" id="KW-0472">Membrane</keyword>
<dbReference type="GO" id="GO:0005886">
    <property type="term" value="C:plasma membrane"/>
    <property type="evidence" value="ECO:0007669"/>
    <property type="project" value="UniProtKB-SubCell"/>
</dbReference>
<dbReference type="OrthoDB" id="420519at2759"/>
<feature type="region of interest" description="Disordered" evidence="7">
    <location>
        <begin position="1"/>
        <end position="47"/>
    </location>
</feature>
<comment type="function">
    <text evidence="6">Probably involved in transport through the plasma membrane.</text>
</comment>
<keyword evidence="3 6" id="KW-0812">Transmembrane</keyword>
<feature type="transmembrane region" description="Helical" evidence="6">
    <location>
        <begin position="229"/>
        <end position="249"/>
    </location>
</feature>
<feature type="transmembrane region" description="Helical" evidence="6">
    <location>
        <begin position="277"/>
        <end position="297"/>
    </location>
</feature>
<dbReference type="AlphaFoldDB" id="A0A0N1GXE8"/>
<gene>
    <name evidence="8" type="ORF">AB675_11896</name>
</gene>
<keyword evidence="9" id="KW-1185">Reference proteome</keyword>
<feature type="transmembrane region" description="Helical" evidence="6">
    <location>
        <begin position="119"/>
        <end position="139"/>
    </location>
</feature>
<protein>
    <recommendedName>
        <fullName evidence="6">Protein PNS1</fullName>
    </recommendedName>
</protein>
<dbReference type="VEuPathDB" id="FungiDB:AB675_11896"/>
<feature type="transmembrane region" description="Helical" evidence="6">
    <location>
        <begin position="446"/>
        <end position="464"/>
    </location>
</feature>
<dbReference type="PANTHER" id="PTHR12385">
    <property type="entry name" value="CHOLINE TRANSPORTER-LIKE (SLC FAMILY 44)"/>
    <property type="match status" value="1"/>
</dbReference>
<keyword evidence="4 6" id="KW-1133">Transmembrane helix</keyword>
<evidence type="ECO:0000256" key="5">
    <source>
        <dbReference type="ARBA" id="ARBA00023136"/>
    </source>
</evidence>
<dbReference type="STRING" id="1664694.A0A0N1GXE8"/>
<proteinExistence type="inferred from homology"/>
<reference evidence="8 9" key="1">
    <citation type="submission" date="2015-06" db="EMBL/GenBank/DDBJ databases">
        <title>Draft genome of the ant-associated black yeast Phialophora attae CBS 131958.</title>
        <authorList>
            <person name="Moreno L.F."/>
            <person name="Stielow B.J."/>
            <person name="de Hoog S."/>
            <person name="Vicente V.A."/>
            <person name="Weiss V.A."/>
            <person name="de Vries M."/>
            <person name="Cruz L.M."/>
            <person name="Souza E.M."/>
        </authorList>
    </citation>
    <scope>NUCLEOTIDE SEQUENCE [LARGE SCALE GENOMIC DNA]</scope>
    <source>
        <strain evidence="8 9">CBS 131958</strain>
    </source>
</reference>
<feature type="transmembrane region" description="Helical" evidence="6">
    <location>
        <begin position="336"/>
        <end position="356"/>
    </location>
</feature>
<comment type="caution">
    <text evidence="8">The sequence shown here is derived from an EMBL/GenBank/DDBJ whole genome shotgun (WGS) entry which is preliminary data.</text>
</comment>
<feature type="transmembrane region" description="Helical" evidence="6">
    <location>
        <begin position="146"/>
        <end position="167"/>
    </location>
</feature>
<feature type="transmembrane region" description="Helical" evidence="6">
    <location>
        <begin position="476"/>
        <end position="497"/>
    </location>
</feature>
<evidence type="ECO:0000256" key="3">
    <source>
        <dbReference type="ARBA" id="ARBA00022692"/>
    </source>
</evidence>
<organism evidence="8 9">
    <name type="scientific">Cyphellophora attinorum</name>
    <dbReference type="NCBI Taxonomy" id="1664694"/>
    <lineage>
        <taxon>Eukaryota</taxon>
        <taxon>Fungi</taxon>
        <taxon>Dikarya</taxon>
        <taxon>Ascomycota</taxon>
        <taxon>Pezizomycotina</taxon>
        <taxon>Eurotiomycetes</taxon>
        <taxon>Chaetothyriomycetidae</taxon>
        <taxon>Chaetothyriales</taxon>
        <taxon>Cyphellophoraceae</taxon>
        <taxon>Cyphellophora</taxon>
    </lineage>
</organism>
<dbReference type="Proteomes" id="UP000038010">
    <property type="component" value="Unassembled WGS sequence"/>
</dbReference>
<dbReference type="PANTHER" id="PTHR12385:SF88">
    <property type="entry name" value="CHOLINE TRANSPORTER-LIKE PROTEIN CTL1"/>
    <property type="match status" value="1"/>
</dbReference>
<comment type="subcellular location">
    <subcellularLocation>
        <location evidence="6">Cell membrane</location>
        <topology evidence="6">Multi-pass membrane protein</topology>
    </subcellularLocation>
    <subcellularLocation>
        <location evidence="1">Membrane</location>
        <topology evidence="1">Multi-pass membrane protein</topology>
    </subcellularLocation>
</comment>
<evidence type="ECO:0000256" key="1">
    <source>
        <dbReference type="ARBA" id="ARBA00004141"/>
    </source>
</evidence>
<evidence type="ECO:0000256" key="7">
    <source>
        <dbReference type="SAM" id="MobiDB-lite"/>
    </source>
</evidence>
<evidence type="ECO:0000256" key="2">
    <source>
        <dbReference type="ARBA" id="ARBA00007168"/>
    </source>
</evidence>
<evidence type="ECO:0000313" key="9">
    <source>
        <dbReference type="Proteomes" id="UP000038010"/>
    </source>
</evidence>
<evidence type="ECO:0000256" key="4">
    <source>
        <dbReference type="ARBA" id="ARBA00022989"/>
    </source>
</evidence>
<dbReference type="GeneID" id="28732663"/>
<dbReference type="EMBL" id="LFJN01000046">
    <property type="protein sequence ID" value="KPI34964.1"/>
    <property type="molecule type" value="Genomic_DNA"/>
</dbReference>
<accession>A0A0N1GXE8</accession>
<feature type="transmembrane region" description="Helical" evidence="6">
    <location>
        <begin position="187"/>
        <end position="208"/>
    </location>
</feature>
<feature type="transmembrane region" description="Helical" evidence="6">
    <location>
        <begin position="368"/>
        <end position="391"/>
    </location>
</feature>
<dbReference type="GO" id="GO:0022857">
    <property type="term" value="F:transmembrane transporter activity"/>
    <property type="evidence" value="ECO:0007669"/>
    <property type="project" value="UniProtKB-UniRule"/>
</dbReference>
<name>A0A0N1GXE8_9EURO</name>
<dbReference type="RefSeq" id="XP_017994927.1">
    <property type="nucleotide sequence ID" value="XM_018140782.1"/>
</dbReference>
<evidence type="ECO:0000313" key="8">
    <source>
        <dbReference type="EMBL" id="KPI34964.1"/>
    </source>
</evidence>
<feature type="transmembrane region" description="Helical" evidence="6">
    <location>
        <begin position="78"/>
        <end position="99"/>
    </location>
</feature>